<accession>A0A1V9ZJ83</accession>
<comment type="caution">
    <text evidence="9">The sequence shown here is derived from an EMBL/GenBank/DDBJ whole genome shotgun (WGS) entry which is preliminary data.</text>
</comment>
<gene>
    <name evidence="9" type="ORF">ACHHYP_09275</name>
</gene>
<feature type="domain" description="Glycosyl transferase family 28 C-terminal" evidence="8">
    <location>
        <begin position="4"/>
        <end position="139"/>
    </location>
</feature>
<dbReference type="EMBL" id="JNBR01000091">
    <property type="protein sequence ID" value="OQR98044.1"/>
    <property type="molecule type" value="Genomic_DNA"/>
</dbReference>
<proteinExistence type="inferred from homology"/>
<keyword evidence="6 9" id="KW-0808">Transferase</keyword>
<evidence type="ECO:0000256" key="6">
    <source>
        <dbReference type="ARBA" id="ARBA00022679"/>
    </source>
</evidence>
<dbReference type="PANTHER" id="PTHR12867">
    <property type="entry name" value="GLYCOSYL TRANSFERASE-RELATED"/>
    <property type="match status" value="1"/>
</dbReference>
<name>A0A1V9ZJ83_ACHHY</name>
<keyword evidence="5" id="KW-0328">Glycosyltransferase</keyword>
<protein>
    <recommendedName>
        <fullName evidence="4">UDP-N-acetylglucosamine transferase subunit ALG13</fullName>
        <ecNumber evidence="3">2.4.1.141</ecNumber>
    </recommendedName>
</protein>
<evidence type="ECO:0000256" key="4">
    <source>
        <dbReference type="ARBA" id="ARBA00017468"/>
    </source>
</evidence>
<dbReference type="STRING" id="1202772.A0A1V9ZJ83"/>
<dbReference type="PANTHER" id="PTHR12867:SF6">
    <property type="entry name" value="N-ACETYLGLUCOSAMINYLDIPHOSPHODOLICHOL N-ACETYLGLUCOSAMINYLTRANSFERASE"/>
    <property type="match status" value="1"/>
</dbReference>
<dbReference type="Pfam" id="PF04101">
    <property type="entry name" value="Glyco_tran_28_C"/>
    <property type="match status" value="1"/>
</dbReference>
<dbReference type="InterPro" id="IPR007235">
    <property type="entry name" value="Glyco_trans_28_C"/>
</dbReference>
<sequence>MPGVFVTVGTTSFDALVEALDTAEAYAALAAHGYDSVVFQIGRGSYEPQGADSSLAVTHYRYNTAYQDDIGAATLVISHAGAGTIMDVLGQRKHLIVVPNTQLMDNHQMELATALAERHHLLQATVATLPAVLKSMAWDSIVPYPPVDEEAFPALVDAVMTGKLA</sequence>
<dbReference type="OrthoDB" id="20273at2759"/>
<evidence type="ECO:0000256" key="1">
    <source>
        <dbReference type="ARBA" id="ARBA00004240"/>
    </source>
</evidence>
<dbReference type="SUPFAM" id="SSF53756">
    <property type="entry name" value="UDP-Glycosyltransferase/glycogen phosphorylase"/>
    <property type="match status" value="1"/>
</dbReference>
<reference evidence="9 10" key="1">
    <citation type="journal article" date="2014" name="Genome Biol. Evol.">
        <title>The secreted proteins of Achlya hypogyna and Thraustotheca clavata identify the ancestral oomycete secretome and reveal gene acquisitions by horizontal gene transfer.</title>
        <authorList>
            <person name="Misner I."/>
            <person name="Blouin N."/>
            <person name="Leonard G."/>
            <person name="Richards T.A."/>
            <person name="Lane C.E."/>
        </authorList>
    </citation>
    <scope>NUCLEOTIDE SEQUENCE [LARGE SCALE GENOMIC DNA]</scope>
    <source>
        <strain evidence="9 10">ATCC 48635</strain>
    </source>
</reference>
<keyword evidence="10" id="KW-1185">Reference proteome</keyword>
<dbReference type="GO" id="GO:0006488">
    <property type="term" value="P:dolichol-linked oligosaccharide biosynthetic process"/>
    <property type="evidence" value="ECO:0007669"/>
    <property type="project" value="InterPro"/>
</dbReference>
<evidence type="ECO:0000256" key="7">
    <source>
        <dbReference type="ARBA" id="ARBA00022824"/>
    </source>
</evidence>
<comment type="similarity">
    <text evidence="2">Belongs to the glycosyltransferase 28 family.</text>
</comment>
<keyword evidence="7" id="KW-0256">Endoplasmic reticulum</keyword>
<evidence type="ECO:0000259" key="8">
    <source>
        <dbReference type="Pfam" id="PF04101"/>
    </source>
</evidence>
<evidence type="ECO:0000256" key="5">
    <source>
        <dbReference type="ARBA" id="ARBA00022676"/>
    </source>
</evidence>
<evidence type="ECO:0000256" key="2">
    <source>
        <dbReference type="ARBA" id="ARBA00006962"/>
    </source>
</evidence>
<evidence type="ECO:0000313" key="9">
    <source>
        <dbReference type="EMBL" id="OQR98044.1"/>
    </source>
</evidence>
<organism evidence="9 10">
    <name type="scientific">Achlya hypogyna</name>
    <name type="common">Oomycete</name>
    <name type="synonym">Protoachlya hypogyna</name>
    <dbReference type="NCBI Taxonomy" id="1202772"/>
    <lineage>
        <taxon>Eukaryota</taxon>
        <taxon>Sar</taxon>
        <taxon>Stramenopiles</taxon>
        <taxon>Oomycota</taxon>
        <taxon>Saprolegniomycetes</taxon>
        <taxon>Saprolegniales</taxon>
        <taxon>Achlyaceae</taxon>
        <taxon>Achlya</taxon>
    </lineage>
</organism>
<dbReference type="Proteomes" id="UP000243579">
    <property type="component" value="Unassembled WGS sequence"/>
</dbReference>
<dbReference type="GO" id="GO:0005783">
    <property type="term" value="C:endoplasmic reticulum"/>
    <property type="evidence" value="ECO:0007669"/>
    <property type="project" value="UniProtKB-SubCell"/>
</dbReference>
<evidence type="ECO:0000256" key="3">
    <source>
        <dbReference type="ARBA" id="ARBA00012614"/>
    </source>
</evidence>
<dbReference type="GO" id="GO:0004577">
    <property type="term" value="F:N-acetylglucosaminyldiphosphodolichol N-acetylglucosaminyltransferase activity"/>
    <property type="evidence" value="ECO:0007669"/>
    <property type="project" value="UniProtKB-EC"/>
</dbReference>
<dbReference type="EC" id="2.4.1.141" evidence="3"/>
<comment type="subcellular location">
    <subcellularLocation>
        <location evidence="1">Endoplasmic reticulum</location>
    </subcellularLocation>
</comment>
<dbReference type="Gene3D" id="3.40.50.2000">
    <property type="entry name" value="Glycogen Phosphorylase B"/>
    <property type="match status" value="1"/>
</dbReference>
<evidence type="ECO:0000313" key="10">
    <source>
        <dbReference type="Proteomes" id="UP000243579"/>
    </source>
</evidence>
<dbReference type="AlphaFoldDB" id="A0A1V9ZJ83"/>
<dbReference type="InterPro" id="IPR039042">
    <property type="entry name" value="Alg13-like"/>
</dbReference>